<evidence type="ECO:0000313" key="6">
    <source>
        <dbReference type="Proteomes" id="UP001303902"/>
    </source>
</evidence>
<feature type="region of interest" description="Disordered" evidence="1">
    <location>
        <begin position="213"/>
        <end position="242"/>
    </location>
</feature>
<feature type="domain" description="VWFA" evidence="3">
    <location>
        <begin position="496"/>
        <end position="660"/>
    </location>
</feature>
<dbReference type="Pfam" id="PF00395">
    <property type="entry name" value="SLH"/>
    <property type="match status" value="1"/>
</dbReference>
<reference evidence="5 6" key="1">
    <citation type="submission" date="2023-06" db="EMBL/GenBank/DDBJ databases">
        <title>Sporosarcina sp. nov., isolated from Korean tranditional fermented seafood 'Jeotgal'.</title>
        <authorList>
            <person name="Yang A.I."/>
            <person name="Shin N.-R."/>
        </authorList>
    </citation>
    <scope>NUCLEOTIDE SEQUENCE [LARGE SCALE GENOMIC DNA]</scope>
    <source>
        <strain evidence="5 6">T2O-4</strain>
    </source>
</reference>
<dbReference type="Pfam" id="PF00092">
    <property type="entry name" value="VWA"/>
    <property type="match status" value="1"/>
</dbReference>
<dbReference type="Gene3D" id="3.40.50.410">
    <property type="entry name" value="von Willebrand factor, type A domain"/>
    <property type="match status" value="1"/>
</dbReference>
<sequence>MQSTGKFLSMVVMLIVLLISASTTPVNAARQFKDVKPGHWAFESVNWAYDQGLTKGYPDGTFGPDKPITEAQLVTMLVRLDCSSPDSFPAEPGQHKASGNYWYLSGKNIPLDGQNRSFAKDWSIKRSSAAQIIAAYKGFDLDKKQAVYYMYTEDLATGRTGKNTWKDFSPDDSLTRAEAVDLLRNVSMNGSCEIVGLKKRASGKDNGKFPLPSSFDDDGTVHFPTNNKPSKPPVVSNPGASNEVDIDKSELIANGVDSTYVTVSFKDCNGNTIPYDRSLSVRVTSSAGAILEGDGEKYEQNSPNNHWYPYKTSIMTGTDGPDVTVKVTAPKSKTYLKDTLTFELVQGNGSSYINCANQNVTVNLDYVPKAEVRLEIVPERYTQNGTIIEREKVVATVAFPGGEVVRNFRGYVNLRSTSGIQLTTYSPSFAFGVATAYVIHSDSVDPIRGEIIAEVIPYNSLYPAELTGVINETHSVDITHDGFLRTDAICSNEIPEMAFIIDSSGSMKQNDPKKLRITKTQGFINNLQAERNIAVKFNSSSQHIITDQWYIVPPYLKQVGHSGGTNIGAGMNDAFNRMTPSANKAAILVTDGKSSESSIKSALDHAKRDGIVVYTIGLGKEKNLNSPLLKQIAKETGGTYYHITDSIELGLVYQSILKEITCGEKALTCSSASMLFENSSVTATSSQVVMETDLREGCGQIAKVVVRFNSNKGNIDYELVHRGHNNYRFIIGKDEIANYHLYTSAQFIAYDRDNKQVGAIKTVPIK</sequence>
<dbReference type="Proteomes" id="UP001303902">
    <property type="component" value="Chromosome"/>
</dbReference>
<gene>
    <name evidence="5" type="ORF">QWT69_03815</name>
</gene>
<proteinExistence type="predicted"/>
<dbReference type="SUPFAM" id="SSF53300">
    <property type="entry name" value="vWA-like"/>
    <property type="match status" value="1"/>
</dbReference>
<dbReference type="PROSITE" id="PS51272">
    <property type="entry name" value="SLH"/>
    <property type="match status" value="1"/>
</dbReference>
<feature type="chain" id="PRO_5046252174" evidence="2">
    <location>
        <begin position="29"/>
        <end position="766"/>
    </location>
</feature>
<protein>
    <submittedName>
        <fullName evidence="5">S-layer homology domain-containing protein</fullName>
    </submittedName>
</protein>
<dbReference type="EMBL" id="CP129118">
    <property type="protein sequence ID" value="WOV88262.1"/>
    <property type="molecule type" value="Genomic_DNA"/>
</dbReference>
<dbReference type="Gene3D" id="2.60.40.10">
    <property type="entry name" value="Immunoglobulins"/>
    <property type="match status" value="1"/>
</dbReference>
<dbReference type="InterPro" id="IPR051465">
    <property type="entry name" value="Cell_Envelope_Struct_Comp"/>
</dbReference>
<dbReference type="PANTHER" id="PTHR43308">
    <property type="entry name" value="OUTER MEMBRANE PROTEIN ALPHA-RELATED"/>
    <property type="match status" value="1"/>
</dbReference>
<keyword evidence="6" id="KW-1185">Reference proteome</keyword>
<dbReference type="RefSeq" id="WP_317969130.1">
    <property type="nucleotide sequence ID" value="NZ_CP129118.1"/>
</dbReference>
<dbReference type="InterPro" id="IPR001119">
    <property type="entry name" value="SLH_dom"/>
</dbReference>
<dbReference type="PROSITE" id="PS50234">
    <property type="entry name" value="VWFA"/>
    <property type="match status" value="1"/>
</dbReference>
<dbReference type="InterPro" id="IPR002035">
    <property type="entry name" value="VWF_A"/>
</dbReference>
<evidence type="ECO:0000259" key="4">
    <source>
        <dbReference type="PROSITE" id="PS51272"/>
    </source>
</evidence>
<feature type="domain" description="SLH" evidence="4">
    <location>
        <begin position="28"/>
        <end position="91"/>
    </location>
</feature>
<organism evidence="5 6">
    <name type="scientific">Sporosarcina oncorhynchi</name>
    <dbReference type="NCBI Taxonomy" id="3056444"/>
    <lineage>
        <taxon>Bacteria</taxon>
        <taxon>Bacillati</taxon>
        <taxon>Bacillota</taxon>
        <taxon>Bacilli</taxon>
        <taxon>Bacillales</taxon>
        <taxon>Caryophanaceae</taxon>
        <taxon>Sporosarcina</taxon>
    </lineage>
</organism>
<evidence type="ECO:0000256" key="2">
    <source>
        <dbReference type="SAM" id="SignalP"/>
    </source>
</evidence>
<name>A0ABZ0L7N8_9BACL</name>
<feature type="signal peptide" evidence="2">
    <location>
        <begin position="1"/>
        <end position="28"/>
    </location>
</feature>
<evidence type="ECO:0000313" key="5">
    <source>
        <dbReference type="EMBL" id="WOV88262.1"/>
    </source>
</evidence>
<keyword evidence="2" id="KW-0732">Signal</keyword>
<evidence type="ECO:0000259" key="3">
    <source>
        <dbReference type="PROSITE" id="PS50234"/>
    </source>
</evidence>
<accession>A0ABZ0L7N8</accession>
<dbReference type="SMART" id="SM00327">
    <property type="entry name" value="VWA"/>
    <property type="match status" value="1"/>
</dbReference>
<evidence type="ECO:0000256" key="1">
    <source>
        <dbReference type="SAM" id="MobiDB-lite"/>
    </source>
</evidence>
<dbReference type="InterPro" id="IPR013783">
    <property type="entry name" value="Ig-like_fold"/>
</dbReference>
<dbReference type="PANTHER" id="PTHR43308:SF5">
    <property type="entry name" value="S-LAYER PROTEIN _ PEPTIDOGLYCAN ENDO-BETA-N-ACETYLGLUCOSAMINIDASE"/>
    <property type="match status" value="1"/>
</dbReference>
<dbReference type="InterPro" id="IPR036465">
    <property type="entry name" value="vWFA_dom_sf"/>
</dbReference>